<accession>A0A2H1X2G9</accession>
<dbReference type="EMBL" id="ODYU01012496">
    <property type="protein sequence ID" value="SOQ58834.1"/>
    <property type="molecule type" value="Genomic_DNA"/>
</dbReference>
<gene>
    <name evidence="1" type="ORF">SFRICE_018686</name>
</gene>
<proteinExistence type="predicted"/>
<name>A0A2H1X2G9_SPOFR</name>
<dbReference type="AlphaFoldDB" id="A0A2H1X2G9"/>
<evidence type="ECO:0000313" key="1">
    <source>
        <dbReference type="EMBL" id="SOQ58834.1"/>
    </source>
</evidence>
<sequence length="161" mass="17242">MYSTVVTTDCLACRVIIRGKGSRVRFPVVARSLELCKEYGNRLTPYYMGLITQIVKSGCTLYSNITCRNVHLCLPLHEASGEALGASLSASNGTSLDSGGGSSLSTTTLSFRLRSKVDVSSLTSVTVVVAPDFFYLYVRVTAGSDGVILISIPYIVSRSRG</sequence>
<protein>
    <submittedName>
        <fullName evidence="1">SFRICE_018686</fullName>
    </submittedName>
</protein>
<organism evidence="1">
    <name type="scientific">Spodoptera frugiperda</name>
    <name type="common">Fall armyworm</name>
    <dbReference type="NCBI Taxonomy" id="7108"/>
    <lineage>
        <taxon>Eukaryota</taxon>
        <taxon>Metazoa</taxon>
        <taxon>Ecdysozoa</taxon>
        <taxon>Arthropoda</taxon>
        <taxon>Hexapoda</taxon>
        <taxon>Insecta</taxon>
        <taxon>Pterygota</taxon>
        <taxon>Neoptera</taxon>
        <taxon>Endopterygota</taxon>
        <taxon>Lepidoptera</taxon>
        <taxon>Glossata</taxon>
        <taxon>Ditrysia</taxon>
        <taxon>Noctuoidea</taxon>
        <taxon>Noctuidae</taxon>
        <taxon>Amphipyrinae</taxon>
        <taxon>Spodoptera</taxon>
    </lineage>
</organism>
<reference evidence="1" key="1">
    <citation type="submission" date="2016-07" db="EMBL/GenBank/DDBJ databases">
        <authorList>
            <person name="Bretaudeau A."/>
        </authorList>
    </citation>
    <scope>NUCLEOTIDE SEQUENCE</scope>
    <source>
        <strain evidence="1">Rice</strain>
        <tissue evidence="1">Whole body</tissue>
    </source>
</reference>